<gene>
    <name evidence="1" type="ORF">QB898_03765</name>
</gene>
<reference evidence="1 2" key="1">
    <citation type="submission" date="2023-04" db="EMBL/GenBank/DDBJ databases">
        <title>Ottowia paracancer sp. nov., isolated from human stomach.</title>
        <authorList>
            <person name="Song Y."/>
        </authorList>
    </citation>
    <scope>NUCLEOTIDE SEQUENCE [LARGE SCALE GENOMIC DNA]</scope>
    <source>
        <strain evidence="1 2">10c7w1</strain>
    </source>
</reference>
<keyword evidence="2" id="KW-1185">Reference proteome</keyword>
<dbReference type="EMBL" id="JARVII010000005">
    <property type="protein sequence ID" value="MDG9698845.1"/>
    <property type="molecule type" value="Genomic_DNA"/>
</dbReference>
<sequence>MRSGLTGFVAALAYNPEFAARGVTLNSLLPGKFDADRLAGTLASAAQKTGQYVDKIHQAQQN</sequence>
<proteinExistence type="predicted"/>
<evidence type="ECO:0000313" key="1">
    <source>
        <dbReference type="EMBL" id="MDG9698845.1"/>
    </source>
</evidence>
<comment type="caution">
    <text evidence="1">The sequence shown here is derived from an EMBL/GenBank/DDBJ whole genome shotgun (WGS) entry which is preliminary data.</text>
</comment>
<name>A0AAW6RN07_9BURK</name>
<accession>A0AAW6RN07</accession>
<evidence type="ECO:0000313" key="2">
    <source>
        <dbReference type="Proteomes" id="UP001237156"/>
    </source>
</evidence>
<dbReference type="Proteomes" id="UP001237156">
    <property type="component" value="Unassembled WGS sequence"/>
</dbReference>
<organism evidence="1 2">
    <name type="scientific">Ottowia cancrivicina</name>
    <dbReference type="NCBI Taxonomy" id="3040346"/>
    <lineage>
        <taxon>Bacteria</taxon>
        <taxon>Pseudomonadati</taxon>
        <taxon>Pseudomonadota</taxon>
        <taxon>Betaproteobacteria</taxon>
        <taxon>Burkholderiales</taxon>
        <taxon>Comamonadaceae</taxon>
        <taxon>Ottowia</taxon>
    </lineage>
</organism>
<dbReference type="AlphaFoldDB" id="A0AAW6RN07"/>
<protein>
    <submittedName>
        <fullName evidence="1">Uncharacterized protein</fullName>
    </submittedName>
</protein>